<dbReference type="Gene3D" id="3.40.50.2300">
    <property type="match status" value="2"/>
</dbReference>
<dbReference type="InterPro" id="IPR046335">
    <property type="entry name" value="LacI/GalR-like_sensor"/>
</dbReference>
<keyword evidence="2" id="KW-0238">DNA-binding</keyword>
<evidence type="ECO:0000256" key="3">
    <source>
        <dbReference type="ARBA" id="ARBA00023163"/>
    </source>
</evidence>
<dbReference type="GO" id="GO:0000976">
    <property type="term" value="F:transcription cis-regulatory region binding"/>
    <property type="evidence" value="ECO:0007669"/>
    <property type="project" value="TreeGrafter"/>
</dbReference>
<dbReference type="RefSeq" id="WP_161098434.1">
    <property type="nucleotide sequence ID" value="NZ_WWCW01000077.1"/>
</dbReference>
<dbReference type="PANTHER" id="PTHR30146">
    <property type="entry name" value="LACI-RELATED TRANSCRIPTIONAL REPRESSOR"/>
    <property type="match status" value="1"/>
</dbReference>
<dbReference type="InterPro" id="IPR028082">
    <property type="entry name" value="Peripla_BP_I"/>
</dbReference>
<dbReference type="SUPFAM" id="SSF53822">
    <property type="entry name" value="Periplasmic binding protein-like I"/>
    <property type="match status" value="1"/>
</dbReference>
<dbReference type="InterPro" id="IPR054031">
    <property type="entry name" value="XylR_PBP1"/>
</dbReference>
<keyword evidence="3" id="KW-0804">Transcription</keyword>
<dbReference type="PANTHER" id="PTHR30146:SF24">
    <property type="entry name" value="XYLOSE OPERON REGULATORY PROTEIN"/>
    <property type="match status" value="1"/>
</dbReference>
<evidence type="ECO:0000313" key="6">
    <source>
        <dbReference type="Proteomes" id="UP000470302"/>
    </source>
</evidence>
<proteinExistence type="predicted"/>
<dbReference type="AlphaFoldDB" id="A0A845G9D8"/>
<name>A0A845G9D8_9BURK</name>
<dbReference type="SMART" id="SM00342">
    <property type="entry name" value="HTH_ARAC"/>
    <property type="match status" value="1"/>
</dbReference>
<dbReference type="CDD" id="cd01543">
    <property type="entry name" value="PBP1_XylR"/>
    <property type="match status" value="1"/>
</dbReference>
<dbReference type="Pfam" id="PF13377">
    <property type="entry name" value="Peripla_BP_3"/>
    <property type="match status" value="1"/>
</dbReference>
<gene>
    <name evidence="5" type="ORF">GTP91_20355</name>
</gene>
<evidence type="ECO:0000313" key="5">
    <source>
        <dbReference type="EMBL" id="MYM89517.1"/>
    </source>
</evidence>
<dbReference type="InterPro" id="IPR018060">
    <property type="entry name" value="HTH_AraC"/>
</dbReference>
<sequence>MKSHRIALLFNANKIFDREVISGVAAHLSSTRASWDLFLEEDFRLRLPGIEHWQGDGIIADFDDPAVAAALSRSRIPVVAVGGSYADENNYPESIPYVATDNFKLIKLAHDHLIEAGLRNFAMFSLPEAQENRWAQERETAFRTLMRNDKMEPHIYRGLGTSAPSWDEAVEQQIKWLHSLPKPVGIIAVTDARARQLLQACIMAGIEVPEQVALIGIDNDPLARMLTRIPLSSVMQGAQEMGRTAAHLLDQMLHGVRLGGTRILVPPVGINVLTSTRHEAPKHPHVMRARHFIRQYACQGIKTHQVAEYVGISRSSLESYFRQELDCSVHDVILRFKLDAATEILARGERSIADVALSCGFTSVQYMHAVFKRELGCTPRAYQDRAMQGRAGEADGDGAAVADLRSVA</sequence>
<dbReference type="GO" id="GO:0003700">
    <property type="term" value="F:DNA-binding transcription factor activity"/>
    <property type="evidence" value="ECO:0007669"/>
    <property type="project" value="InterPro"/>
</dbReference>
<dbReference type="Pfam" id="PF12833">
    <property type="entry name" value="HTH_18"/>
    <property type="match status" value="1"/>
</dbReference>
<organism evidence="5 6">
    <name type="scientific">Duganella vulcania</name>
    <dbReference type="NCBI Taxonomy" id="2692166"/>
    <lineage>
        <taxon>Bacteria</taxon>
        <taxon>Pseudomonadati</taxon>
        <taxon>Pseudomonadota</taxon>
        <taxon>Betaproteobacteria</taxon>
        <taxon>Burkholderiales</taxon>
        <taxon>Oxalobacteraceae</taxon>
        <taxon>Telluria group</taxon>
        <taxon>Duganella</taxon>
    </lineage>
</organism>
<dbReference type="Proteomes" id="UP000470302">
    <property type="component" value="Unassembled WGS sequence"/>
</dbReference>
<evidence type="ECO:0000256" key="1">
    <source>
        <dbReference type="ARBA" id="ARBA00023015"/>
    </source>
</evidence>
<evidence type="ECO:0000259" key="4">
    <source>
        <dbReference type="PROSITE" id="PS01124"/>
    </source>
</evidence>
<dbReference type="PROSITE" id="PS01124">
    <property type="entry name" value="HTH_ARAC_FAMILY_2"/>
    <property type="match status" value="1"/>
</dbReference>
<evidence type="ECO:0000256" key="2">
    <source>
        <dbReference type="ARBA" id="ARBA00023125"/>
    </source>
</evidence>
<dbReference type="EMBL" id="WWCW01000077">
    <property type="protein sequence ID" value="MYM89517.1"/>
    <property type="molecule type" value="Genomic_DNA"/>
</dbReference>
<protein>
    <submittedName>
        <fullName evidence="5">Substrate-binding domain-containing protein</fullName>
    </submittedName>
</protein>
<dbReference type="InterPro" id="IPR009057">
    <property type="entry name" value="Homeodomain-like_sf"/>
</dbReference>
<accession>A0A845G9D8</accession>
<dbReference type="Gene3D" id="1.10.10.60">
    <property type="entry name" value="Homeodomain-like"/>
    <property type="match status" value="1"/>
</dbReference>
<comment type="caution">
    <text evidence="5">The sequence shown here is derived from an EMBL/GenBank/DDBJ whole genome shotgun (WGS) entry which is preliminary data.</text>
</comment>
<dbReference type="Pfam" id="PF22177">
    <property type="entry name" value="PBP1_XylR"/>
    <property type="match status" value="1"/>
</dbReference>
<feature type="domain" description="HTH araC/xylS-type" evidence="4">
    <location>
        <begin position="287"/>
        <end position="385"/>
    </location>
</feature>
<reference evidence="5 6" key="1">
    <citation type="submission" date="2020-01" db="EMBL/GenBank/DDBJ databases">
        <title>Novel species isolated from a subtropical stream in China.</title>
        <authorList>
            <person name="Lu H."/>
        </authorList>
    </citation>
    <scope>NUCLEOTIDE SEQUENCE [LARGE SCALE GENOMIC DNA]</scope>
    <source>
        <strain evidence="5 6">FT82W</strain>
    </source>
</reference>
<dbReference type="SUPFAM" id="SSF46689">
    <property type="entry name" value="Homeodomain-like"/>
    <property type="match status" value="2"/>
</dbReference>
<keyword evidence="1" id="KW-0805">Transcription regulation</keyword>